<protein>
    <recommendedName>
        <fullName evidence="3">Adenylate kinase</fullName>
    </recommendedName>
</protein>
<evidence type="ECO:0008006" key="3">
    <source>
        <dbReference type="Google" id="ProtNLM"/>
    </source>
</evidence>
<dbReference type="PANTHER" id="PTHR37816:SF3">
    <property type="entry name" value="MODULATES DNA TOPOLOGY"/>
    <property type="match status" value="1"/>
</dbReference>
<dbReference type="EMBL" id="DXCO01000008">
    <property type="protein sequence ID" value="HIY77627.1"/>
    <property type="molecule type" value="Genomic_DNA"/>
</dbReference>
<organism evidence="1 2">
    <name type="scientific">Candidatus Borkfalkia excrementavium</name>
    <dbReference type="NCBI Taxonomy" id="2838505"/>
    <lineage>
        <taxon>Bacteria</taxon>
        <taxon>Bacillati</taxon>
        <taxon>Bacillota</taxon>
        <taxon>Clostridia</taxon>
        <taxon>Christensenellales</taxon>
        <taxon>Christensenellaceae</taxon>
        <taxon>Candidatus Borkfalkia</taxon>
    </lineage>
</organism>
<sequence>MKKIIVIGCSGSGKSTFARKLSALVNIPLYYLDMLWYKSDKTTLLREDFDEKLRNLMRKSEWIIDGNYQRTLEMRLKECDTVFLLDIPTDICLEGAISRIGKKRVDLPWLETEFEEGFRQWICDYSNKVLPKIYELLDKYRQGRQIYIFKTRNETDQYLQSLATASSVAEK</sequence>
<name>A0A9D2CG08_9FIRM</name>
<dbReference type="InterPro" id="IPR052922">
    <property type="entry name" value="Cytidylate_Kinase-2"/>
</dbReference>
<gene>
    <name evidence="1" type="ORF">H9728_01145</name>
</gene>
<proteinExistence type="predicted"/>
<reference evidence="1" key="2">
    <citation type="submission" date="2021-04" db="EMBL/GenBank/DDBJ databases">
        <authorList>
            <person name="Gilroy R."/>
        </authorList>
    </citation>
    <scope>NUCLEOTIDE SEQUENCE</scope>
    <source>
        <strain evidence="1">CHK199-9574</strain>
    </source>
</reference>
<dbReference type="Gene3D" id="3.40.50.300">
    <property type="entry name" value="P-loop containing nucleotide triphosphate hydrolases"/>
    <property type="match status" value="1"/>
</dbReference>
<evidence type="ECO:0000313" key="2">
    <source>
        <dbReference type="Proteomes" id="UP000824135"/>
    </source>
</evidence>
<evidence type="ECO:0000313" key="1">
    <source>
        <dbReference type="EMBL" id="HIY77627.1"/>
    </source>
</evidence>
<dbReference type="SUPFAM" id="SSF52540">
    <property type="entry name" value="P-loop containing nucleoside triphosphate hydrolases"/>
    <property type="match status" value="1"/>
</dbReference>
<accession>A0A9D2CG08</accession>
<dbReference type="AlphaFoldDB" id="A0A9D2CG08"/>
<dbReference type="PANTHER" id="PTHR37816">
    <property type="entry name" value="YALI0E33011P"/>
    <property type="match status" value="1"/>
</dbReference>
<dbReference type="Proteomes" id="UP000824135">
    <property type="component" value="Unassembled WGS sequence"/>
</dbReference>
<reference evidence="1" key="1">
    <citation type="journal article" date="2021" name="PeerJ">
        <title>Extensive microbial diversity within the chicken gut microbiome revealed by metagenomics and culture.</title>
        <authorList>
            <person name="Gilroy R."/>
            <person name="Ravi A."/>
            <person name="Getino M."/>
            <person name="Pursley I."/>
            <person name="Horton D.L."/>
            <person name="Alikhan N.F."/>
            <person name="Baker D."/>
            <person name="Gharbi K."/>
            <person name="Hall N."/>
            <person name="Watson M."/>
            <person name="Adriaenssens E.M."/>
            <person name="Foster-Nyarko E."/>
            <person name="Jarju S."/>
            <person name="Secka A."/>
            <person name="Antonio M."/>
            <person name="Oren A."/>
            <person name="Chaudhuri R.R."/>
            <person name="La Ragione R."/>
            <person name="Hildebrand F."/>
            <person name="Pallen M.J."/>
        </authorList>
    </citation>
    <scope>NUCLEOTIDE SEQUENCE</scope>
    <source>
        <strain evidence="1">CHK199-9574</strain>
    </source>
</reference>
<comment type="caution">
    <text evidence="1">The sequence shown here is derived from an EMBL/GenBank/DDBJ whole genome shotgun (WGS) entry which is preliminary data.</text>
</comment>
<dbReference type="InterPro" id="IPR027417">
    <property type="entry name" value="P-loop_NTPase"/>
</dbReference>